<dbReference type="GO" id="GO:0008477">
    <property type="term" value="F:purine nucleosidase activity"/>
    <property type="evidence" value="ECO:0007669"/>
    <property type="project" value="TreeGrafter"/>
</dbReference>
<accession>A0A3E2H681</accession>
<evidence type="ECO:0000256" key="1">
    <source>
        <dbReference type="ARBA" id="ARBA00009176"/>
    </source>
</evidence>
<dbReference type="AlphaFoldDB" id="A0A3E2H681"/>
<comment type="caution">
    <text evidence="5">The sequence shown here is derived from an EMBL/GenBank/DDBJ whole genome shotgun (WGS) entry which is preliminary data.</text>
</comment>
<dbReference type="InterPro" id="IPR023186">
    <property type="entry name" value="IUNH"/>
</dbReference>
<name>A0A3E2H681_SCYLI</name>
<dbReference type="SUPFAM" id="SSF53590">
    <property type="entry name" value="Nucleoside hydrolase"/>
    <property type="match status" value="1"/>
</dbReference>
<keyword evidence="3" id="KW-0326">Glycosidase</keyword>
<dbReference type="OrthoDB" id="432381at2759"/>
<dbReference type="InterPro" id="IPR036452">
    <property type="entry name" value="Ribo_hydro-like"/>
</dbReference>
<organism evidence="5 6">
    <name type="scientific">Scytalidium lignicola</name>
    <name type="common">Hyphomycete</name>
    <dbReference type="NCBI Taxonomy" id="5539"/>
    <lineage>
        <taxon>Eukaryota</taxon>
        <taxon>Fungi</taxon>
        <taxon>Dikarya</taxon>
        <taxon>Ascomycota</taxon>
        <taxon>Pezizomycotina</taxon>
        <taxon>Leotiomycetes</taxon>
        <taxon>Leotiomycetes incertae sedis</taxon>
        <taxon>Scytalidium</taxon>
    </lineage>
</organism>
<dbReference type="PANTHER" id="PTHR12304:SF56">
    <property type="entry name" value="HYDROLASE, PUTATIVE (AFU_ORTHOLOGUE AFUA_1G11790)-RELATED"/>
    <property type="match status" value="1"/>
</dbReference>
<dbReference type="Proteomes" id="UP000258309">
    <property type="component" value="Unassembled WGS sequence"/>
</dbReference>
<dbReference type="InterPro" id="IPR001910">
    <property type="entry name" value="Inosine/uridine_hydrolase_dom"/>
</dbReference>
<gene>
    <name evidence="5" type="ORF">B7463_g7445</name>
</gene>
<keyword evidence="6" id="KW-1185">Reference proteome</keyword>
<feature type="non-terminal residue" evidence="5">
    <location>
        <position position="1"/>
    </location>
</feature>
<dbReference type="GO" id="GO:0005829">
    <property type="term" value="C:cytosol"/>
    <property type="evidence" value="ECO:0007669"/>
    <property type="project" value="TreeGrafter"/>
</dbReference>
<dbReference type="Pfam" id="PF01156">
    <property type="entry name" value="IU_nuc_hydro"/>
    <property type="match status" value="1"/>
</dbReference>
<dbReference type="Gene3D" id="3.90.245.10">
    <property type="entry name" value="Ribonucleoside hydrolase-like"/>
    <property type="match status" value="1"/>
</dbReference>
<evidence type="ECO:0000259" key="4">
    <source>
        <dbReference type="Pfam" id="PF01156"/>
    </source>
</evidence>
<evidence type="ECO:0000313" key="5">
    <source>
        <dbReference type="EMBL" id="RFU28888.1"/>
    </source>
</evidence>
<dbReference type="OMA" id="RIFCAGN"/>
<keyword evidence="2" id="KW-0378">Hydrolase</keyword>
<evidence type="ECO:0000256" key="3">
    <source>
        <dbReference type="ARBA" id="ARBA00023295"/>
    </source>
</evidence>
<dbReference type="GO" id="GO:0006152">
    <property type="term" value="P:purine nucleoside catabolic process"/>
    <property type="evidence" value="ECO:0007669"/>
    <property type="project" value="TreeGrafter"/>
</dbReference>
<evidence type="ECO:0000313" key="6">
    <source>
        <dbReference type="Proteomes" id="UP000258309"/>
    </source>
</evidence>
<protein>
    <recommendedName>
        <fullName evidence="4">Inosine/uridine-preferring nucleoside hydrolase domain-containing protein</fullName>
    </recommendedName>
</protein>
<comment type="similarity">
    <text evidence="1">Belongs to the IUNH family.</text>
</comment>
<dbReference type="EMBL" id="NCSJ02000147">
    <property type="protein sequence ID" value="RFU28888.1"/>
    <property type="molecule type" value="Genomic_DNA"/>
</dbReference>
<dbReference type="STRING" id="5539.A0A3E2H681"/>
<proteinExistence type="inferred from homology"/>
<reference evidence="5 6" key="1">
    <citation type="submission" date="2018-05" db="EMBL/GenBank/DDBJ databases">
        <title>Draft genome sequence of Scytalidium lignicola DSM 105466, a ubiquitous saprotrophic fungus.</title>
        <authorList>
            <person name="Buettner E."/>
            <person name="Gebauer A.M."/>
            <person name="Hofrichter M."/>
            <person name="Liers C."/>
            <person name="Kellner H."/>
        </authorList>
    </citation>
    <scope>NUCLEOTIDE SEQUENCE [LARGE SCALE GENOMIC DNA]</scope>
    <source>
        <strain evidence="5 6">DSM 105466</strain>
    </source>
</reference>
<feature type="domain" description="Inosine/uridine-preferring nucleoside hydrolase" evidence="4">
    <location>
        <begin position="4"/>
        <end position="357"/>
    </location>
</feature>
<sequence>MKNIIIDTDPGVDDALALLYALSLPAELNVLLISLTFGNVSLKQCFCNAYTILETVRKLGLPGPGAVGHDMKTIPLALGQDRPLFTDETVDAAHFHGGDGLGGLHTSHSHLTPPGWETMFNSVKDLTLTQTDVNRPFRLLPHSAHEEILQTLRSHEPGSVTIVAIGPLSNIAKAAISDPATFSRVKEVVVMGGAIDTMGNANPYAEFNTFADPEAAAIVFALTNPRSVALPALPGFDPTIFGRLESSVKVTLVPLDMTRRHHICDDEWEEGCRGSKLADWVRIFCAGNFRPVLDILKVRDVPYKALVAHDALCIWYVLSADSGDMDHNLFKVDVVDLRVETNGQWTRGMCCVDRRPKSSIPVGSKEVSQWVDPGSWLDESLGNRIGVLKGTPGRKEWARRFCLALFGTNIS</sequence>
<evidence type="ECO:0000256" key="2">
    <source>
        <dbReference type="ARBA" id="ARBA00022801"/>
    </source>
</evidence>
<feature type="non-terminal residue" evidence="5">
    <location>
        <position position="411"/>
    </location>
</feature>
<dbReference type="PANTHER" id="PTHR12304">
    <property type="entry name" value="INOSINE-URIDINE PREFERRING NUCLEOSIDE HYDROLASE"/>
    <property type="match status" value="1"/>
</dbReference>